<accession>A0A2H1KCX6</accession>
<dbReference type="AlphaFoldDB" id="A0A2H1KCX6"/>
<gene>
    <name evidence="1" type="ORF">BANT918_02346</name>
</gene>
<name>A0A2H1KCX6_9MICO</name>
<dbReference type="RefSeq" id="WP_145996978.1">
    <property type="nucleotide sequence ID" value="NZ_FXZD01000007.1"/>
</dbReference>
<dbReference type="OrthoDB" id="9910304at2"/>
<dbReference type="EMBL" id="FXZD01000007">
    <property type="protein sequence ID" value="SMX97655.1"/>
    <property type="molecule type" value="Genomic_DNA"/>
</dbReference>
<sequence>MAKMSRFNKIPWWMQILGGATQEAPSTIAGAPSLTSMRRASKNPKVIKERLDELFDGSPVVKFYLMHTGVKIKDLVQGARERGYEPQPSEQIGEWSLEVYALKESPEQ</sequence>
<evidence type="ECO:0000313" key="1">
    <source>
        <dbReference type="EMBL" id="SMX97655.1"/>
    </source>
</evidence>
<protein>
    <submittedName>
        <fullName evidence="1">Uncharacterized protein</fullName>
    </submittedName>
</protein>
<dbReference type="Proteomes" id="UP000234433">
    <property type="component" value="Unassembled WGS sequence"/>
</dbReference>
<proteinExistence type="predicted"/>
<reference evidence="1 2" key="1">
    <citation type="submission" date="2017-03" db="EMBL/GenBank/DDBJ databases">
        <authorList>
            <person name="Afonso C.L."/>
            <person name="Miller P.J."/>
            <person name="Scott M.A."/>
            <person name="Spackman E."/>
            <person name="Goraichik I."/>
            <person name="Dimitrov K.M."/>
            <person name="Suarez D.L."/>
            <person name="Swayne D.E."/>
        </authorList>
    </citation>
    <scope>NUCLEOTIDE SEQUENCE [LARGE SCALE GENOMIC DNA]</scope>
    <source>
        <strain evidence="1 2">CNRZ 918</strain>
    </source>
</reference>
<organism evidence="1 2">
    <name type="scientific">Brevibacterium antiquum CNRZ 918</name>
    <dbReference type="NCBI Taxonomy" id="1255637"/>
    <lineage>
        <taxon>Bacteria</taxon>
        <taxon>Bacillati</taxon>
        <taxon>Actinomycetota</taxon>
        <taxon>Actinomycetes</taxon>
        <taxon>Micrococcales</taxon>
        <taxon>Brevibacteriaceae</taxon>
        <taxon>Brevibacterium</taxon>
    </lineage>
</organism>
<evidence type="ECO:0000313" key="2">
    <source>
        <dbReference type="Proteomes" id="UP000234433"/>
    </source>
</evidence>